<protein>
    <submittedName>
        <fullName evidence="2">Uncharacterized protein</fullName>
    </submittedName>
</protein>
<evidence type="ECO:0000256" key="1">
    <source>
        <dbReference type="SAM" id="MobiDB-lite"/>
    </source>
</evidence>
<proteinExistence type="predicted"/>
<comment type="caution">
    <text evidence="2">The sequence shown here is derived from an EMBL/GenBank/DDBJ whole genome shotgun (WGS) entry which is preliminary data.</text>
</comment>
<feature type="compositionally biased region" description="Low complexity" evidence="1">
    <location>
        <begin position="131"/>
        <end position="141"/>
    </location>
</feature>
<name>A0A4Y9Y0L0_9APHY</name>
<evidence type="ECO:0000313" key="2">
    <source>
        <dbReference type="EMBL" id="TFY55263.1"/>
    </source>
</evidence>
<dbReference type="AlphaFoldDB" id="A0A4Y9Y0L0"/>
<organism evidence="2 3">
    <name type="scientific">Rhodofomes roseus</name>
    <dbReference type="NCBI Taxonomy" id="34475"/>
    <lineage>
        <taxon>Eukaryota</taxon>
        <taxon>Fungi</taxon>
        <taxon>Dikarya</taxon>
        <taxon>Basidiomycota</taxon>
        <taxon>Agaricomycotina</taxon>
        <taxon>Agaricomycetes</taxon>
        <taxon>Polyporales</taxon>
        <taxon>Rhodofomes</taxon>
    </lineage>
</organism>
<sequence>MSLGDADAKFPGESQFRSCFHSHSPLDPGQVYPKSDPHAAPHESVPGTGGAHNPAFGQTLSNPFVLDDAFDGLDHALAKAITAIESDTDASGGSAESETLLSKFRGWQNELVGLRRKGARGGREVQGGQQGHASQGGMFTD</sequence>
<feature type="region of interest" description="Disordered" evidence="1">
    <location>
        <begin position="116"/>
        <end position="141"/>
    </location>
</feature>
<evidence type="ECO:0000313" key="3">
    <source>
        <dbReference type="Proteomes" id="UP000298390"/>
    </source>
</evidence>
<dbReference type="Proteomes" id="UP000298390">
    <property type="component" value="Unassembled WGS sequence"/>
</dbReference>
<reference evidence="2 3" key="1">
    <citation type="submission" date="2019-01" db="EMBL/GenBank/DDBJ databases">
        <title>Genome sequencing of the rare red list fungi Fomitopsis rosea.</title>
        <authorList>
            <person name="Buettner E."/>
            <person name="Kellner H."/>
        </authorList>
    </citation>
    <scope>NUCLEOTIDE SEQUENCE [LARGE SCALE GENOMIC DNA]</scope>
    <source>
        <strain evidence="2 3">DSM 105464</strain>
    </source>
</reference>
<feature type="region of interest" description="Disordered" evidence="1">
    <location>
        <begin position="17"/>
        <end position="58"/>
    </location>
</feature>
<dbReference type="EMBL" id="SEKV01000608">
    <property type="protein sequence ID" value="TFY55263.1"/>
    <property type="molecule type" value="Genomic_DNA"/>
</dbReference>
<gene>
    <name evidence="2" type="ORF">EVJ58_g8360</name>
</gene>
<accession>A0A4Y9Y0L0</accession>